<dbReference type="AlphaFoldDB" id="A0A8D8VCI4"/>
<name>A0A8D8VCI4_9HEMI</name>
<dbReference type="EMBL" id="HBUF01178322">
    <property type="protein sequence ID" value="CAG6654595.1"/>
    <property type="molecule type" value="Transcribed_RNA"/>
</dbReference>
<dbReference type="EMBL" id="HBUF01178321">
    <property type="protein sequence ID" value="CAG6654593.1"/>
    <property type="molecule type" value="Transcribed_RNA"/>
</dbReference>
<dbReference type="EMBL" id="HBUF01361506">
    <property type="protein sequence ID" value="CAG6721020.1"/>
    <property type="molecule type" value="Transcribed_RNA"/>
</dbReference>
<dbReference type="EMBL" id="HBUF01645660">
    <property type="protein sequence ID" value="CAG6785869.1"/>
    <property type="molecule type" value="Transcribed_RNA"/>
</dbReference>
<sequence>MAEVGRPNFGAYIVAQCISDKGRGVPSFRVVLRGGRMGQTLLKLGTVAHGQRRSVRNVFHIQTTQETSQSERRSAPVTVRRVQSMGEDDRGAQQRSLFWRPTTEPGRFGRVRCPFEY</sequence>
<evidence type="ECO:0000313" key="2">
    <source>
        <dbReference type="EMBL" id="CAG6721020.1"/>
    </source>
</evidence>
<feature type="region of interest" description="Disordered" evidence="1">
    <location>
        <begin position="63"/>
        <end position="96"/>
    </location>
</feature>
<accession>A0A8D8VCI4</accession>
<organism evidence="2">
    <name type="scientific">Cacopsylla melanoneura</name>
    <dbReference type="NCBI Taxonomy" id="428564"/>
    <lineage>
        <taxon>Eukaryota</taxon>
        <taxon>Metazoa</taxon>
        <taxon>Ecdysozoa</taxon>
        <taxon>Arthropoda</taxon>
        <taxon>Hexapoda</taxon>
        <taxon>Insecta</taxon>
        <taxon>Pterygota</taxon>
        <taxon>Neoptera</taxon>
        <taxon>Paraneoptera</taxon>
        <taxon>Hemiptera</taxon>
        <taxon>Sternorrhyncha</taxon>
        <taxon>Psylloidea</taxon>
        <taxon>Psyllidae</taxon>
        <taxon>Psyllinae</taxon>
        <taxon>Cacopsylla</taxon>
    </lineage>
</organism>
<dbReference type="EMBL" id="HBUF01178323">
    <property type="protein sequence ID" value="CAG6654597.1"/>
    <property type="molecule type" value="Transcribed_RNA"/>
</dbReference>
<protein>
    <submittedName>
        <fullName evidence="2">Uncharacterized protein</fullName>
    </submittedName>
</protein>
<dbReference type="EMBL" id="HBUF01361507">
    <property type="protein sequence ID" value="CAG6721023.1"/>
    <property type="molecule type" value="Transcribed_RNA"/>
</dbReference>
<reference evidence="2" key="1">
    <citation type="submission" date="2021-05" db="EMBL/GenBank/DDBJ databases">
        <authorList>
            <person name="Alioto T."/>
            <person name="Alioto T."/>
            <person name="Gomez Garrido J."/>
        </authorList>
    </citation>
    <scope>NUCLEOTIDE SEQUENCE</scope>
</reference>
<dbReference type="EMBL" id="HBUF01645661">
    <property type="protein sequence ID" value="CAG6785871.1"/>
    <property type="molecule type" value="Transcribed_RNA"/>
</dbReference>
<evidence type="ECO:0000256" key="1">
    <source>
        <dbReference type="SAM" id="MobiDB-lite"/>
    </source>
</evidence>
<proteinExistence type="predicted"/>